<sequence>MNPTPLTYDAVSAWIALSHVLSSLERPTPCQIDPDPFGSKRVAERREAAEACANCPALEACGRYAEAAGETWLVWAGVDRTPVYARKRRAVAA</sequence>
<feature type="domain" description="4Fe-4S Wbl-type" evidence="1">
    <location>
        <begin position="29"/>
        <end position="85"/>
    </location>
</feature>
<dbReference type="PROSITE" id="PS51674">
    <property type="entry name" value="4FE4S_WBL"/>
    <property type="match status" value="1"/>
</dbReference>
<dbReference type="EMBL" id="CP075371">
    <property type="protein sequence ID" value="QVT79560.1"/>
    <property type="molecule type" value="Genomic_DNA"/>
</dbReference>
<dbReference type="Proteomes" id="UP000679307">
    <property type="component" value="Chromosome"/>
</dbReference>
<protein>
    <submittedName>
        <fullName evidence="2">Transcriptional regulator WhiB2</fullName>
    </submittedName>
</protein>
<proteinExistence type="predicted"/>
<accession>A0ABX8EGB2</accession>
<organism evidence="2 3">
    <name type="scientific">Nocardioides aquaticus</name>
    <dbReference type="NCBI Taxonomy" id="160826"/>
    <lineage>
        <taxon>Bacteria</taxon>
        <taxon>Bacillati</taxon>
        <taxon>Actinomycetota</taxon>
        <taxon>Actinomycetes</taxon>
        <taxon>Propionibacteriales</taxon>
        <taxon>Nocardioidaceae</taxon>
        <taxon>Nocardioides</taxon>
    </lineage>
</organism>
<dbReference type="RefSeq" id="WP_214058992.1">
    <property type="nucleotide sequence ID" value="NZ_BAAAHS010000210.1"/>
</dbReference>
<dbReference type="Pfam" id="PF02467">
    <property type="entry name" value="Whib"/>
    <property type="match status" value="1"/>
</dbReference>
<keyword evidence="3" id="KW-1185">Reference proteome</keyword>
<evidence type="ECO:0000313" key="2">
    <source>
        <dbReference type="EMBL" id="QVT79560.1"/>
    </source>
</evidence>
<reference evidence="2 3" key="1">
    <citation type="submission" date="2021-05" db="EMBL/GenBank/DDBJ databases">
        <title>Complete genome of Nocardioides aquaticus KCTC 9944T isolated from meromictic and hypersaline Ekho Lake, Antarctica.</title>
        <authorList>
            <person name="Hwang K."/>
            <person name="Kim K.M."/>
            <person name="Choe H."/>
        </authorList>
    </citation>
    <scope>NUCLEOTIDE SEQUENCE [LARGE SCALE GENOMIC DNA]</scope>
    <source>
        <strain evidence="2 3">KCTC 9944</strain>
    </source>
</reference>
<gene>
    <name evidence="2" type="primary">whiB2</name>
    <name evidence="2" type="ORF">ENKNEFLB_01943</name>
</gene>
<name>A0ABX8EGB2_9ACTN</name>
<evidence type="ECO:0000313" key="3">
    <source>
        <dbReference type="Proteomes" id="UP000679307"/>
    </source>
</evidence>
<dbReference type="InterPro" id="IPR034768">
    <property type="entry name" value="4FE4S_WBL"/>
</dbReference>
<evidence type="ECO:0000259" key="1">
    <source>
        <dbReference type="PROSITE" id="PS51674"/>
    </source>
</evidence>